<proteinExistence type="predicted"/>
<accession>D1NTI8</accession>
<feature type="domain" description="Peptidase C51" evidence="2">
    <location>
        <begin position="404"/>
        <end position="533"/>
    </location>
</feature>
<comment type="caution">
    <text evidence="3">The sequence shown here is derived from an EMBL/GenBank/DDBJ whole genome shotgun (WGS) entry which is preliminary data.</text>
</comment>
<protein>
    <submittedName>
        <fullName evidence="3">CHAP domain protein</fullName>
    </submittedName>
</protein>
<evidence type="ECO:0000256" key="1">
    <source>
        <dbReference type="SAM" id="MobiDB-lite"/>
    </source>
</evidence>
<dbReference type="SUPFAM" id="SSF54001">
    <property type="entry name" value="Cysteine proteinases"/>
    <property type="match status" value="1"/>
</dbReference>
<dbReference type="AlphaFoldDB" id="D1NTI8"/>
<dbReference type="EMBL" id="ABXB03000002">
    <property type="protein sequence ID" value="EFA23042.1"/>
    <property type="molecule type" value="Genomic_DNA"/>
</dbReference>
<dbReference type="Gene3D" id="3.90.1720.10">
    <property type="entry name" value="endopeptidase domain like (from Nostoc punctiforme)"/>
    <property type="match status" value="1"/>
</dbReference>
<feature type="region of interest" description="Disordered" evidence="1">
    <location>
        <begin position="198"/>
        <end position="262"/>
    </location>
</feature>
<dbReference type="OrthoDB" id="3240061at2"/>
<gene>
    <name evidence="3" type="ORF">BIFGAL_03146</name>
</gene>
<dbReference type="Proteomes" id="UP000003656">
    <property type="component" value="Unassembled WGS sequence"/>
</dbReference>
<evidence type="ECO:0000313" key="4">
    <source>
        <dbReference type="Proteomes" id="UP000003656"/>
    </source>
</evidence>
<evidence type="ECO:0000259" key="2">
    <source>
        <dbReference type="PROSITE" id="PS50911"/>
    </source>
</evidence>
<name>D1NTI8_9BIFI</name>
<feature type="compositionally biased region" description="Low complexity" evidence="1">
    <location>
        <begin position="222"/>
        <end position="242"/>
    </location>
</feature>
<evidence type="ECO:0000313" key="3">
    <source>
        <dbReference type="EMBL" id="EFA23042.1"/>
    </source>
</evidence>
<feature type="compositionally biased region" description="Polar residues" evidence="1">
    <location>
        <begin position="209"/>
        <end position="221"/>
    </location>
</feature>
<feature type="compositionally biased region" description="Basic and acidic residues" evidence="1">
    <location>
        <begin position="275"/>
        <end position="298"/>
    </location>
</feature>
<dbReference type="STRING" id="561180.BIFGAL_03146"/>
<feature type="region of interest" description="Disordered" evidence="1">
    <location>
        <begin position="131"/>
        <end position="165"/>
    </location>
</feature>
<feature type="region of interest" description="Disordered" evidence="1">
    <location>
        <begin position="275"/>
        <end position="309"/>
    </location>
</feature>
<dbReference type="Pfam" id="PF05257">
    <property type="entry name" value="CHAP"/>
    <property type="match status" value="1"/>
</dbReference>
<feature type="compositionally biased region" description="Basic and acidic residues" evidence="1">
    <location>
        <begin position="133"/>
        <end position="165"/>
    </location>
</feature>
<dbReference type="eggNOG" id="COG3942">
    <property type="taxonomic scope" value="Bacteria"/>
</dbReference>
<reference evidence="3 4" key="1">
    <citation type="submission" date="2009-11" db="EMBL/GenBank/DDBJ databases">
        <authorList>
            <person name="Weinstock G."/>
            <person name="Sodergren E."/>
            <person name="Clifton S."/>
            <person name="Fulton L."/>
            <person name="Fulton B."/>
            <person name="Courtney L."/>
            <person name="Fronick C."/>
            <person name="Harrison M."/>
            <person name="Strong C."/>
            <person name="Farmer C."/>
            <person name="Delahaunty K."/>
            <person name="Markovic C."/>
            <person name="Hall O."/>
            <person name="Minx P."/>
            <person name="Tomlinson C."/>
            <person name="Mitreva M."/>
            <person name="Nelson J."/>
            <person name="Hou S."/>
            <person name="Wollam A."/>
            <person name="Pepin K.H."/>
            <person name="Johnson M."/>
            <person name="Bhonagiri V."/>
            <person name="Nash W.E."/>
            <person name="Warren W."/>
            <person name="Chinwalla A."/>
            <person name="Mardis E.R."/>
            <person name="Wilson R.K."/>
        </authorList>
    </citation>
    <scope>NUCLEOTIDE SEQUENCE [LARGE SCALE GENOMIC DNA]</scope>
    <source>
        <strain evidence="3 4">DSM 20093</strain>
    </source>
</reference>
<dbReference type="InterPro" id="IPR007921">
    <property type="entry name" value="CHAP_dom"/>
</dbReference>
<organism evidence="3 4">
    <name type="scientific">Bifidobacterium gallicum DSM 20093 = LMG 11596</name>
    <dbReference type="NCBI Taxonomy" id="561180"/>
    <lineage>
        <taxon>Bacteria</taxon>
        <taxon>Bacillati</taxon>
        <taxon>Actinomycetota</taxon>
        <taxon>Actinomycetes</taxon>
        <taxon>Bifidobacteriales</taxon>
        <taxon>Bifidobacteriaceae</taxon>
        <taxon>Bifidobacterium</taxon>
    </lineage>
</organism>
<sequence>MYDFGEGNGSMTFIPAHQPARRSQRSRIMICTGTVATTAALLAGGLTAAPANALSDPGAAHDLFIEAPQVPYAPVEHGFIPKDGQNANAIRHDFLAATLIREHAQMPSLDDWDEYEDAKLADEAFVITQAQNRRAEEQARKDAEERARIKSEEEKKQQEDAKIKEQAQQQAVTKAKAEVIAKAKAEALEAAKKATSAAASQASEDTKSHAATSGNNKTETPQQDAATQDSGATAAGTTAPTQTDKDVSKEAQAQGEAKGKAIGTCISEHLEKVNKAEQEKAEKEKKQAEEEEANRVEAPKSAGWADGLTNRIDMDALSVDVEAEKKKQEKANADPAEQARNDVEEAVKLCSAQVNATMRFDSVFGKQNTSGTLTGTTGTSLFNSGTSQGFDQDEWLKMLAALPEGDRSMVSKPKSTGDTGVNSYAFGNCTSYAYERRKALNMPIGSHFGNGGQWANSARKLGYSVSNLPTYGAVAVFGPGQVGADGYYGHVAVVEQVRQDGSVLISEMNVKGLNVVSTRVLTPAQAASIEYIH</sequence>
<dbReference type="InterPro" id="IPR038765">
    <property type="entry name" value="Papain-like_cys_pep_sf"/>
</dbReference>
<dbReference type="PROSITE" id="PS50911">
    <property type="entry name" value="CHAP"/>
    <property type="match status" value="1"/>
</dbReference>